<feature type="domain" description="Peptidase S1" evidence="3">
    <location>
        <begin position="1"/>
        <end position="90"/>
    </location>
</feature>
<keyword evidence="5" id="KW-1185">Reference proteome</keyword>
<name>A0A852CU84_9PICI</name>
<proteinExistence type="predicted"/>
<comment type="caution">
    <text evidence="4">The sequence shown here is derived from an EMBL/GenBank/DDBJ whole genome shotgun (WGS) entry which is preliminary data.</text>
</comment>
<dbReference type="AlphaFoldDB" id="A0A852CU84"/>
<organism evidence="4 5">
    <name type="scientific">Ramphastos sulfuratus</name>
    <dbReference type="NCBI Taxonomy" id="322582"/>
    <lineage>
        <taxon>Eukaryota</taxon>
        <taxon>Metazoa</taxon>
        <taxon>Chordata</taxon>
        <taxon>Craniata</taxon>
        <taxon>Vertebrata</taxon>
        <taxon>Euteleostomi</taxon>
        <taxon>Archelosauria</taxon>
        <taxon>Archosauria</taxon>
        <taxon>Dinosauria</taxon>
        <taxon>Saurischia</taxon>
        <taxon>Theropoda</taxon>
        <taxon>Coelurosauria</taxon>
        <taxon>Aves</taxon>
        <taxon>Neognathae</taxon>
        <taxon>Neoaves</taxon>
        <taxon>Telluraves</taxon>
        <taxon>Coraciimorphae</taxon>
        <taxon>Piciformes</taxon>
        <taxon>Ramphastidae</taxon>
        <taxon>Ramphastos</taxon>
    </lineage>
</organism>
<evidence type="ECO:0000256" key="1">
    <source>
        <dbReference type="ARBA" id="ARBA00023157"/>
    </source>
</evidence>
<dbReference type="PANTHER" id="PTHR24271:SF48">
    <property type="entry name" value="KALLIKREIN-14"/>
    <property type="match status" value="1"/>
</dbReference>
<evidence type="ECO:0000313" key="4">
    <source>
        <dbReference type="EMBL" id="NXP83477.1"/>
    </source>
</evidence>
<dbReference type="PANTHER" id="PTHR24271">
    <property type="entry name" value="KALLIKREIN-RELATED"/>
    <property type="match status" value="1"/>
</dbReference>
<evidence type="ECO:0000259" key="3">
    <source>
        <dbReference type="PROSITE" id="PS50240"/>
    </source>
</evidence>
<dbReference type="InterPro" id="IPR009003">
    <property type="entry name" value="Peptidase_S1_PA"/>
</dbReference>
<evidence type="ECO:0000313" key="5">
    <source>
        <dbReference type="Proteomes" id="UP000611227"/>
    </source>
</evidence>
<feature type="non-terminal residue" evidence="4">
    <location>
        <position position="1"/>
    </location>
</feature>
<dbReference type="GO" id="GO:0004252">
    <property type="term" value="F:serine-type endopeptidase activity"/>
    <property type="evidence" value="ECO:0007669"/>
    <property type="project" value="InterPro"/>
</dbReference>
<dbReference type="Pfam" id="PF00089">
    <property type="entry name" value="Trypsin"/>
    <property type="match status" value="1"/>
</dbReference>
<feature type="non-terminal residue" evidence="4">
    <location>
        <position position="90"/>
    </location>
</feature>
<evidence type="ECO:0000256" key="2">
    <source>
        <dbReference type="SAM" id="MobiDB-lite"/>
    </source>
</evidence>
<dbReference type="GO" id="GO:0006508">
    <property type="term" value="P:proteolysis"/>
    <property type="evidence" value="ECO:0007669"/>
    <property type="project" value="InterPro"/>
</dbReference>
<sequence length="90" mass="9642">RMGDHSLQTKEGSEQCISSARAFVHPSYNSTTHDGDLMLLRLQRPARITARVRPVALPSACPAPNTQCVVSGWGSTSSPEGRGEAAPRLL</sequence>
<keyword evidence="1" id="KW-1015">Disulfide bond</keyword>
<feature type="region of interest" description="Disordered" evidence="2">
    <location>
        <begin position="71"/>
        <end position="90"/>
    </location>
</feature>
<accession>A0A852CU84</accession>
<feature type="compositionally biased region" description="Basic and acidic residues" evidence="2">
    <location>
        <begin position="81"/>
        <end position="90"/>
    </location>
</feature>
<dbReference type="EMBL" id="WBNM01079233">
    <property type="protein sequence ID" value="NXP83477.1"/>
    <property type="molecule type" value="Genomic_DNA"/>
</dbReference>
<dbReference type="PROSITE" id="PS50240">
    <property type="entry name" value="TRYPSIN_DOM"/>
    <property type="match status" value="1"/>
</dbReference>
<dbReference type="InterPro" id="IPR001254">
    <property type="entry name" value="Trypsin_dom"/>
</dbReference>
<dbReference type="GO" id="GO:0030141">
    <property type="term" value="C:secretory granule"/>
    <property type="evidence" value="ECO:0007669"/>
    <property type="project" value="TreeGrafter"/>
</dbReference>
<gene>
    <name evidence="4" type="primary">Try2</name>
    <name evidence="4" type="ORF">RAMSUL_R14543</name>
</gene>
<dbReference type="Proteomes" id="UP000611227">
    <property type="component" value="Unassembled WGS sequence"/>
</dbReference>
<dbReference type="InterPro" id="IPR043504">
    <property type="entry name" value="Peptidase_S1_PA_chymotrypsin"/>
</dbReference>
<protein>
    <submittedName>
        <fullName evidence="4">TRY2 protein</fullName>
    </submittedName>
</protein>
<dbReference type="SUPFAM" id="SSF50494">
    <property type="entry name" value="Trypsin-like serine proteases"/>
    <property type="match status" value="1"/>
</dbReference>
<dbReference type="Gene3D" id="2.40.10.10">
    <property type="entry name" value="Trypsin-like serine proteases"/>
    <property type="match status" value="1"/>
</dbReference>
<reference evidence="4" key="1">
    <citation type="submission" date="2019-09" db="EMBL/GenBank/DDBJ databases">
        <title>Bird 10,000 Genomes (B10K) Project - Family phase.</title>
        <authorList>
            <person name="Zhang G."/>
        </authorList>
    </citation>
    <scope>NUCLEOTIDE SEQUENCE</scope>
    <source>
        <strain evidence="4">B10K-DU-001-30</strain>
        <tissue evidence="4">Muscle</tissue>
    </source>
</reference>